<accession>A0A9Q9B131</accession>
<evidence type="ECO:0000313" key="3">
    <source>
        <dbReference type="Proteomes" id="UP001056384"/>
    </source>
</evidence>
<dbReference type="EMBL" id="CP099424">
    <property type="protein sequence ID" value="USW55648.1"/>
    <property type="molecule type" value="Genomic_DNA"/>
</dbReference>
<protein>
    <submittedName>
        <fullName evidence="2">Uncharacterized protein</fullName>
    </submittedName>
</protein>
<feature type="chain" id="PRO_5040147464" evidence="1">
    <location>
        <begin position="21"/>
        <end position="533"/>
    </location>
</feature>
<dbReference type="Proteomes" id="UP001056384">
    <property type="component" value="Chromosome 7"/>
</dbReference>
<evidence type="ECO:0000256" key="1">
    <source>
        <dbReference type="SAM" id="SignalP"/>
    </source>
</evidence>
<organism evidence="2 3">
    <name type="scientific">Septoria linicola</name>
    <dbReference type="NCBI Taxonomy" id="215465"/>
    <lineage>
        <taxon>Eukaryota</taxon>
        <taxon>Fungi</taxon>
        <taxon>Dikarya</taxon>
        <taxon>Ascomycota</taxon>
        <taxon>Pezizomycotina</taxon>
        <taxon>Dothideomycetes</taxon>
        <taxon>Dothideomycetidae</taxon>
        <taxon>Mycosphaerellales</taxon>
        <taxon>Mycosphaerellaceae</taxon>
        <taxon>Septoria</taxon>
    </lineage>
</organism>
<feature type="signal peptide" evidence="1">
    <location>
        <begin position="1"/>
        <end position="20"/>
    </location>
</feature>
<name>A0A9Q9B131_9PEZI</name>
<proteinExistence type="predicted"/>
<dbReference type="AlphaFoldDB" id="A0A9Q9B131"/>
<evidence type="ECO:0000313" key="2">
    <source>
        <dbReference type="EMBL" id="USW55648.1"/>
    </source>
</evidence>
<reference evidence="2" key="1">
    <citation type="submission" date="2022-06" db="EMBL/GenBank/DDBJ databases">
        <title>Complete genome sequences of two strains of the flax pathogen Septoria linicola.</title>
        <authorList>
            <person name="Lapalu N."/>
            <person name="Simon A."/>
            <person name="Demenou B."/>
            <person name="Paumier D."/>
            <person name="Guillot M.-P."/>
            <person name="Gout L."/>
            <person name="Valade R."/>
        </authorList>
    </citation>
    <scope>NUCLEOTIDE SEQUENCE</scope>
    <source>
        <strain evidence="2">SE15195</strain>
    </source>
</reference>
<keyword evidence="1" id="KW-0732">Signal</keyword>
<sequence length="533" mass="61491">MKVVRTLVKSTLLCFQCVIAFQRPWRPSTETTNSLSRASLGERLTAAQRTQLHTVADLVLEVYKTLADMRYLDPLGIDTGPHEIDLDYCRQQNIGDSIVYLYQILPYINVSEAGQPGFVFGGQFSDFRDNDCIELSRDPLYSSWESCRSDCYSEDPSDQNLPYVAPWATPLTAMGNHEAVIFYDARADTVRVVDQLDDASRDPALKEVRTPSRRSMNRNAIDHIPSRPAADFLRDMVLWYQNLDLIPGDDIDNGIQAWEYDAMKALYQQAGWSDAFDGDAFEVSLARFQARDLAKYDMNQPLDQMQSHKRQVDSARYMIAKFQEHLETSVDEDDAWFARLDLWRWERDLADSLERLSQAEIDAKRLCPDEVCVKPVQLLSLEIENLRTELESAWGSEGYGLPRHHIKRRRILLRAWQEAEAEKRRAYVEDHGLVGARLERSRSSFQQDLVRLQEWYTMEAREVQELTEILLTRLPSTAVRTRQSVAVKIAKKEMNMERLSDDIWRLGKIASWPTPADFASMPDTCSVVWLEDR</sequence>
<gene>
    <name evidence="2" type="ORF">Slin15195_G089670</name>
</gene>
<keyword evidence="3" id="KW-1185">Reference proteome</keyword>